<evidence type="ECO:0000313" key="7">
    <source>
        <dbReference type="Proteomes" id="UP000001400"/>
    </source>
</evidence>
<dbReference type="Gene3D" id="3.50.50.60">
    <property type="entry name" value="FAD/NAD(P)-binding domain"/>
    <property type="match status" value="3"/>
</dbReference>
<keyword evidence="3" id="KW-0408">Iron</keyword>
<evidence type="ECO:0000313" key="6">
    <source>
        <dbReference type="EMBL" id="ADD08787.1"/>
    </source>
</evidence>
<dbReference type="KEGG" id="abi:Aboo_0978"/>
<keyword evidence="7" id="KW-1185">Reference proteome</keyword>
<dbReference type="PANTHER" id="PTHR24960">
    <property type="entry name" value="PHOTOSYSTEM I IRON-SULFUR CENTER-RELATED"/>
    <property type="match status" value="1"/>
</dbReference>
<reference evidence="6" key="1">
    <citation type="submission" date="2010-02" db="EMBL/GenBank/DDBJ databases">
        <title>Complete sequence of Aciduliprofundum boonei T469.</title>
        <authorList>
            <consortium name="US DOE Joint Genome Institute"/>
            <person name="Lucas S."/>
            <person name="Copeland A."/>
            <person name="Lapidus A."/>
            <person name="Cheng J.-F."/>
            <person name="Bruce D."/>
            <person name="Goodwin L."/>
            <person name="Pitluck S."/>
            <person name="Saunders E."/>
            <person name="Detter J.C."/>
            <person name="Han C."/>
            <person name="Tapia R."/>
            <person name="Land M."/>
            <person name="Hauser L."/>
            <person name="Kyrpides N."/>
            <person name="Mikhailova N."/>
            <person name="Flores G."/>
            <person name="Reysenbach A.-L."/>
            <person name="Woyke T."/>
        </authorList>
    </citation>
    <scope>NUCLEOTIDE SEQUENCE</scope>
    <source>
        <strain evidence="6">T469</strain>
    </source>
</reference>
<dbReference type="HOGENOM" id="CLU_004231_2_0_2"/>
<dbReference type="Pfam" id="PF12838">
    <property type="entry name" value="Fer4_7"/>
    <property type="match status" value="1"/>
</dbReference>
<protein>
    <submittedName>
        <fullName evidence="6">4Fe-4S ferredoxin iron-sulfur binding domain protein</fullName>
    </submittedName>
</protein>
<keyword evidence="1" id="KW-0004">4Fe-4S</keyword>
<dbReference type="GO" id="GO:0051539">
    <property type="term" value="F:4 iron, 4 sulfur cluster binding"/>
    <property type="evidence" value="ECO:0007669"/>
    <property type="project" value="UniProtKB-KW"/>
</dbReference>
<keyword evidence="4" id="KW-0411">Iron-sulfur</keyword>
<evidence type="ECO:0000256" key="1">
    <source>
        <dbReference type="ARBA" id="ARBA00022485"/>
    </source>
</evidence>
<evidence type="ECO:0000256" key="4">
    <source>
        <dbReference type="ARBA" id="ARBA00023014"/>
    </source>
</evidence>
<name>D3T9K8_ACIB4</name>
<dbReference type="Gene3D" id="3.30.70.20">
    <property type="match status" value="1"/>
</dbReference>
<dbReference type="PANTHER" id="PTHR24960:SF79">
    <property type="entry name" value="PHOTOSYSTEM I IRON-SULFUR CENTER"/>
    <property type="match status" value="1"/>
</dbReference>
<gene>
    <name evidence="6" type="ordered locus">Aboo_0978</name>
</gene>
<dbReference type="EMBL" id="CP001941">
    <property type="protein sequence ID" value="ADD08787.1"/>
    <property type="molecule type" value="Genomic_DNA"/>
</dbReference>
<dbReference type="InterPro" id="IPR017900">
    <property type="entry name" value="4Fe4S_Fe_S_CS"/>
</dbReference>
<dbReference type="SUPFAM" id="SSF54862">
    <property type="entry name" value="4Fe-4S ferredoxins"/>
    <property type="match status" value="1"/>
</dbReference>
<proteinExistence type="predicted"/>
<dbReference type="RefSeq" id="WP_012997280.1">
    <property type="nucleotide sequence ID" value="NC_013926.1"/>
</dbReference>
<feature type="domain" description="4Fe-4S ferredoxin-type" evidence="5">
    <location>
        <begin position="805"/>
        <end position="834"/>
    </location>
</feature>
<dbReference type="GO" id="GO:0046872">
    <property type="term" value="F:metal ion binding"/>
    <property type="evidence" value="ECO:0007669"/>
    <property type="project" value="UniProtKB-KW"/>
</dbReference>
<organism evidence="6 7">
    <name type="scientific">Aciduliprofundum boonei (strain DSM 19572 / T469)</name>
    <dbReference type="NCBI Taxonomy" id="439481"/>
    <lineage>
        <taxon>Archaea</taxon>
        <taxon>Methanobacteriati</taxon>
        <taxon>Thermoplasmatota</taxon>
        <taxon>DHVE2 group</taxon>
        <taxon>Candidatus Aciduliprofundum</taxon>
    </lineage>
</organism>
<dbReference type="GO" id="GO:0016491">
    <property type="term" value="F:oxidoreductase activity"/>
    <property type="evidence" value="ECO:0007669"/>
    <property type="project" value="UniProtKB-ARBA"/>
</dbReference>
<feature type="domain" description="4Fe-4S ferredoxin-type" evidence="5">
    <location>
        <begin position="94"/>
        <end position="124"/>
    </location>
</feature>
<dbReference type="PROSITE" id="PS51379">
    <property type="entry name" value="4FE4S_FER_2"/>
    <property type="match status" value="3"/>
</dbReference>
<dbReference type="AlphaFoldDB" id="D3T9K8"/>
<dbReference type="Proteomes" id="UP000001400">
    <property type="component" value="Chromosome"/>
</dbReference>
<evidence type="ECO:0000256" key="3">
    <source>
        <dbReference type="ARBA" id="ARBA00023004"/>
    </source>
</evidence>
<dbReference type="InterPro" id="IPR017896">
    <property type="entry name" value="4Fe4S_Fe-S-bd"/>
</dbReference>
<dbReference type="GeneID" id="8827935"/>
<dbReference type="InterPro" id="IPR036188">
    <property type="entry name" value="FAD/NAD-bd_sf"/>
</dbReference>
<keyword evidence="2" id="KW-0479">Metal-binding</keyword>
<sequence length="848" mass="94148">MGKVLIYGLSLASYRAAANFARAGHKVILLNRGEFIWHKFTQMQWQNPRDIINGYSKGILLNVANMTGNIEVYHNSELLGVEGGPGNFKARFKHRPQSVNEFKCIGCDLCHEKCDVKFIPMPLGPGMRIIKNAEECLDVCPVKAIQIPKEEEKEEKVDAVILSPEYEPEDIKKYVGDKKFTMPFRDFAFMFRGKGVEKQFLKREDGKTPESLGFFIPAGFEGYLGSYEEHVIVFREALNMKEMDPSLDVHIFMKEVRLYGHNQMALYDKAIEKGINVHIIDELNIEEKDDYLVVNDVNIDLLVVMPGQKIPEDWKNLAQNLGLETEHGFAVTKPFTFETTKDGIFAIGEFVKPVGSAEAIYQGTAIVPQAEKYLKPPEEPPKREEVEWLRDDFNPKVGVFMCRCALGNLNPKVDADYVIEKDYLCLHPEDIVKEIKEKGINRVVFAACSPALRGAMLEMVASQAGIHPSYVELVQLREYVSRVGGDDRKASAMINGAVAKSKASYFVDIPTSAVTKGVAIIGGGLASLIAADYLAEKVPLVYIITKEFDTPHNATGVKGNVLHISDDELNSWYNSLKDRVLKRAKWIKEDVESIDGYLGNFVLKAGEEEIKAGVLIIATGGDVVEGGEHITSRMEGNTLHSSLASLYAKRKGVSGTYDLMKSYSLLDVEPPEAKRGEGEPIAYVKPREINKKIAEMLGMRIDKEGFLFFAEEPREWVERVGIQFTLLEDAFGGIFVAGLAHRPMSIEEEVEEAGFAAQSAIYLMNDRPSPAGKFVSVTNPRRCAGCGICVDACFAGARYIDEEDHIAKVRTELCVGCAACANACPSGAAVVMPYNPNGVFKMLKEVVK</sequence>
<accession>D3T9K8</accession>
<feature type="domain" description="4Fe-4S ferredoxin-type" evidence="5">
    <location>
        <begin position="773"/>
        <end position="803"/>
    </location>
</feature>
<dbReference type="PROSITE" id="PS00198">
    <property type="entry name" value="4FE4S_FER_1"/>
    <property type="match status" value="1"/>
</dbReference>
<dbReference type="SUPFAM" id="SSF51905">
    <property type="entry name" value="FAD/NAD(P)-binding domain"/>
    <property type="match status" value="2"/>
</dbReference>
<dbReference type="InterPro" id="IPR050157">
    <property type="entry name" value="PSI_iron-sulfur_center"/>
</dbReference>
<evidence type="ECO:0000256" key="2">
    <source>
        <dbReference type="ARBA" id="ARBA00022723"/>
    </source>
</evidence>
<evidence type="ECO:0000259" key="5">
    <source>
        <dbReference type="PROSITE" id="PS51379"/>
    </source>
</evidence>